<dbReference type="InterPro" id="IPR008727">
    <property type="entry name" value="PAAR_motif"/>
</dbReference>
<evidence type="ECO:0008006" key="3">
    <source>
        <dbReference type="Google" id="ProtNLM"/>
    </source>
</evidence>
<dbReference type="EMBL" id="FP885907">
    <property type="protein sequence ID" value="CBJ53325.1"/>
    <property type="molecule type" value="Genomic_DNA"/>
</dbReference>
<evidence type="ECO:0000313" key="2">
    <source>
        <dbReference type="EMBL" id="CBJ53325.1"/>
    </source>
</evidence>
<dbReference type="Pfam" id="PF05488">
    <property type="entry name" value="PAAR_motif"/>
    <property type="match status" value="1"/>
</dbReference>
<gene>
    <name evidence="2" type="ORF">RCFBP_mp10538</name>
</gene>
<dbReference type="AlphaFoldDB" id="D8P339"/>
<name>D8P339_RALSL</name>
<geneLocation type="plasmid" evidence="2">
    <name>RCFBPv3_mp</name>
</geneLocation>
<feature type="region of interest" description="Disordered" evidence="1">
    <location>
        <begin position="1"/>
        <end position="25"/>
    </location>
</feature>
<dbReference type="PATRIC" id="fig|859656.5.peg.3747"/>
<dbReference type="CDD" id="cd14744">
    <property type="entry name" value="PAAR_CT_2"/>
    <property type="match status" value="1"/>
</dbReference>
<dbReference type="Gene3D" id="2.60.200.60">
    <property type="match status" value="1"/>
</dbReference>
<feature type="compositionally biased region" description="Basic residues" evidence="1">
    <location>
        <begin position="9"/>
        <end position="24"/>
    </location>
</feature>
<keyword evidence="2" id="KW-0614">Plasmid</keyword>
<protein>
    <recommendedName>
        <fullName evidence="3">PAAR domain-containing protein</fullName>
    </recommendedName>
</protein>
<sequence length="112" mass="11818">MGAAARQGRSFRRRSALGVRHGRPTMRGVIRVGDQTSHGGQVLTGAEKSRVMGQPVARVGDLCSCPMPGHQDCKIVEGDPNVRIEGRMVAFHGHKVSCGATLISSAPNSGRS</sequence>
<organism evidence="2">
    <name type="scientific">Ralstonia solanacearum CFBP2957</name>
    <dbReference type="NCBI Taxonomy" id="859656"/>
    <lineage>
        <taxon>Bacteria</taxon>
        <taxon>Pseudomonadati</taxon>
        <taxon>Pseudomonadota</taxon>
        <taxon>Betaproteobacteria</taxon>
        <taxon>Burkholderiales</taxon>
        <taxon>Burkholderiaceae</taxon>
        <taxon>Ralstonia</taxon>
        <taxon>Ralstonia solanacearum species complex</taxon>
    </lineage>
</organism>
<reference evidence="2" key="2">
    <citation type="submission" date="2010-02" db="EMBL/GenBank/DDBJ databases">
        <authorList>
            <person name="Genoscope - CEA"/>
        </authorList>
    </citation>
    <scope>NUCLEOTIDE SEQUENCE</scope>
    <source>
        <strain evidence="2">CFBP2957</strain>
        <plasmid evidence="2">RCFBPv3_mp</plasmid>
    </source>
</reference>
<evidence type="ECO:0000256" key="1">
    <source>
        <dbReference type="SAM" id="MobiDB-lite"/>
    </source>
</evidence>
<reference evidence="2" key="1">
    <citation type="journal article" date="2010" name="BMC Genomics">
        <title>Genomes of three tomato pathogens within the Ralstonia solanacearum species complex reveal significant evolutionary divergence.</title>
        <authorList>
            <person name="Remenant B."/>
            <person name="Coupat-Goutaland B."/>
            <person name="Guidot A."/>
            <person name="Cellier G."/>
            <person name="Wicker E."/>
            <person name="Allen C."/>
            <person name="Fegan M."/>
            <person name="Pruvost O."/>
            <person name="Elbaz M."/>
            <person name="Calteau A."/>
            <person name="Salvignol G."/>
            <person name="Mornico D."/>
            <person name="Mangenot S."/>
            <person name="Barbe V."/>
            <person name="Medigue C."/>
            <person name="Prior P."/>
        </authorList>
    </citation>
    <scope>NUCLEOTIDE SEQUENCE [LARGE SCALE GENOMIC DNA]</scope>
    <source>
        <strain evidence="2">CFBP2957</strain>
        <plasmid evidence="2">RCFBPv3_mp</plasmid>
    </source>
</reference>
<proteinExistence type="predicted"/>
<accession>D8P339</accession>